<dbReference type="GO" id="GO:0043683">
    <property type="term" value="P:type IV pilus assembly"/>
    <property type="evidence" value="ECO:0007669"/>
    <property type="project" value="InterPro"/>
</dbReference>
<evidence type="ECO:0000313" key="3">
    <source>
        <dbReference type="Proteomes" id="UP000242205"/>
    </source>
</evidence>
<dbReference type="InterPro" id="IPR032092">
    <property type="entry name" value="PilW"/>
</dbReference>
<dbReference type="OrthoDB" id="5496259at2"/>
<proteinExistence type="predicted"/>
<reference evidence="2 3" key="1">
    <citation type="submission" date="2018-01" db="EMBL/GenBank/DDBJ databases">
        <authorList>
            <person name="Fu G.-Y."/>
        </authorList>
    </citation>
    <scope>NUCLEOTIDE SEQUENCE [LARGE SCALE GENOMIC DNA]</scope>
    <source>
        <strain evidence="2 3">SY39</strain>
    </source>
</reference>
<keyword evidence="1" id="KW-1133">Transmembrane helix</keyword>
<dbReference type="EMBL" id="CP025682">
    <property type="protein sequence ID" value="AUN95486.1"/>
    <property type="molecule type" value="Genomic_DNA"/>
</dbReference>
<dbReference type="RefSeq" id="WP_102247534.1">
    <property type="nucleotide sequence ID" value="NZ_CP025682.1"/>
</dbReference>
<gene>
    <name evidence="2" type="ORF">C0099_11445</name>
</gene>
<keyword evidence="1" id="KW-0812">Transmembrane</keyword>
<organism evidence="2 3">
    <name type="scientific">Pseudazoarcus pumilus</name>
    <dbReference type="NCBI Taxonomy" id="2067960"/>
    <lineage>
        <taxon>Bacteria</taxon>
        <taxon>Pseudomonadati</taxon>
        <taxon>Pseudomonadota</taxon>
        <taxon>Betaproteobacteria</taxon>
        <taxon>Rhodocyclales</taxon>
        <taxon>Zoogloeaceae</taxon>
        <taxon>Pseudazoarcus</taxon>
    </lineage>
</organism>
<evidence type="ECO:0008006" key="4">
    <source>
        <dbReference type="Google" id="ProtNLM"/>
    </source>
</evidence>
<dbReference type="AlphaFoldDB" id="A0A2I6S895"/>
<evidence type="ECO:0000256" key="1">
    <source>
        <dbReference type="SAM" id="Phobius"/>
    </source>
</evidence>
<dbReference type="KEGG" id="atw:C0099_11445"/>
<dbReference type="Pfam" id="PF07963">
    <property type="entry name" value="N_methyl"/>
    <property type="match status" value="1"/>
</dbReference>
<keyword evidence="1" id="KW-0472">Membrane</keyword>
<name>A0A2I6S895_9RHOO</name>
<evidence type="ECO:0000313" key="2">
    <source>
        <dbReference type="EMBL" id="AUN95486.1"/>
    </source>
</evidence>
<dbReference type="Proteomes" id="UP000242205">
    <property type="component" value="Chromosome"/>
</dbReference>
<dbReference type="InterPro" id="IPR012902">
    <property type="entry name" value="N_methyl_site"/>
</dbReference>
<dbReference type="Pfam" id="PF16074">
    <property type="entry name" value="PilW"/>
    <property type="match status" value="1"/>
</dbReference>
<accession>A0A2I6S895</accession>
<feature type="transmembrane region" description="Helical" evidence="1">
    <location>
        <begin position="12"/>
        <end position="31"/>
    </location>
</feature>
<protein>
    <recommendedName>
        <fullName evidence="4">Pilus assembly protein PilW</fullName>
    </recommendedName>
</protein>
<sequence length="336" mass="35533">MRCAQHGLSLTELMIALLLGSILVVGSVSLFTGASTTHRATEALSRAQESGRIAIDLLGAELRQAGYSAACDEPNNLLDNESEAWRAEVFDLTRAVFGWNGDPDGLGLSHQLADTGALLIKHAAASSGAMVSGETASNHSSVNLTGASGVNEDQIVLIADTQGCDLFQNRSNENASALSRGVGNNPGNKIPGSNAFSHAYGEDMDIQLFSSNVYYVGRKAGQAPALWRKPFSRGASPVQELIEGISHLFVCYGIDADEDELVDSLASVDAVDDWDRVRSVRITVVAVGPNPGTAEQPQAVTIAGCDGDDEIVDIPERRHAAVFSTSFALRNRLPVL</sequence>
<dbReference type="NCBIfam" id="TIGR02532">
    <property type="entry name" value="IV_pilin_GFxxxE"/>
    <property type="match status" value="1"/>
</dbReference>
<keyword evidence="3" id="KW-1185">Reference proteome</keyword>